<keyword evidence="2" id="KW-1185">Reference proteome</keyword>
<dbReference type="EMBL" id="JAZAVK010000017">
    <property type="protein sequence ID" value="KAK7430730.1"/>
    <property type="molecule type" value="Genomic_DNA"/>
</dbReference>
<sequence length="172" mass="19328">MRFLVGSIADWTDLFKQAYRCLKPGGYIESYEASPVIDSDDGSVIDTSAMSKWGNIFFEGGRKLGRSFSVLEDDVQKKGMEAAGFVNVHEENFKVPIGGWSQDPTLKEAGQYFQAAILQDIEGTLTFITNLLGWSKEEIGVFGAQYRRDIRSKTIHAYFRQKGVWAQKPLTL</sequence>
<dbReference type="SUPFAM" id="SSF53335">
    <property type="entry name" value="S-adenosyl-L-methionine-dependent methyltransferases"/>
    <property type="match status" value="1"/>
</dbReference>
<evidence type="ECO:0000313" key="1">
    <source>
        <dbReference type="EMBL" id="KAK7430730.1"/>
    </source>
</evidence>
<proteinExistence type="predicted"/>
<evidence type="ECO:0000313" key="2">
    <source>
        <dbReference type="Proteomes" id="UP001498421"/>
    </source>
</evidence>
<gene>
    <name evidence="1" type="ORF">QQZ08_002774</name>
</gene>
<organism evidence="1 2">
    <name type="scientific">Neonectria magnoliae</name>
    <dbReference type="NCBI Taxonomy" id="2732573"/>
    <lineage>
        <taxon>Eukaryota</taxon>
        <taxon>Fungi</taxon>
        <taxon>Dikarya</taxon>
        <taxon>Ascomycota</taxon>
        <taxon>Pezizomycotina</taxon>
        <taxon>Sordariomycetes</taxon>
        <taxon>Hypocreomycetidae</taxon>
        <taxon>Hypocreales</taxon>
        <taxon>Nectriaceae</taxon>
        <taxon>Neonectria</taxon>
    </lineage>
</organism>
<name>A0ABR1ICH1_9HYPO</name>
<evidence type="ECO:0008006" key="3">
    <source>
        <dbReference type="Google" id="ProtNLM"/>
    </source>
</evidence>
<dbReference type="Gene3D" id="3.40.50.150">
    <property type="entry name" value="Vaccinia Virus protein VP39"/>
    <property type="match status" value="1"/>
</dbReference>
<protein>
    <recommendedName>
        <fullName evidence="3">Methyltransferase type 11 domain-containing protein</fullName>
    </recommendedName>
</protein>
<reference evidence="1 2" key="1">
    <citation type="journal article" date="2025" name="Microbiol. Resour. Announc.">
        <title>Draft genome sequences for Neonectria magnoliae and Neonectria punicea, canker pathogens of Liriodendron tulipifera and Acer saccharum in West Virginia.</title>
        <authorList>
            <person name="Petronek H.M."/>
            <person name="Kasson M.T."/>
            <person name="Metheny A.M."/>
            <person name="Stauder C.M."/>
            <person name="Lovett B."/>
            <person name="Lynch S.C."/>
            <person name="Garnas J.R."/>
            <person name="Kasson L.R."/>
            <person name="Stajich J.E."/>
        </authorList>
    </citation>
    <scope>NUCLEOTIDE SEQUENCE [LARGE SCALE GENOMIC DNA]</scope>
    <source>
        <strain evidence="1 2">NRRL 64651</strain>
    </source>
</reference>
<comment type="caution">
    <text evidence="1">The sequence shown here is derived from an EMBL/GenBank/DDBJ whole genome shotgun (WGS) entry which is preliminary data.</text>
</comment>
<dbReference type="Proteomes" id="UP001498421">
    <property type="component" value="Unassembled WGS sequence"/>
</dbReference>
<accession>A0ABR1ICH1</accession>
<dbReference type="InterPro" id="IPR029063">
    <property type="entry name" value="SAM-dependent_MTases_sf"/>
</dbReference>